<gene>
    <name evidence="1" type="ORF">CEPIT_LOCUS36771</name>
</gene>
<proteinExistence type="predicted"/>
<accession>A0AAV0FSN7</accession>
<organism evidence="1 2">
    <name type="scientific">Cuscuta epithymum</name>
    <dbReference type="NCBI Taxonomy" id="186058"/>
    <lineage>
        <taxon>Eukaryota</taxon>
        <taxon>Viridiplantae</taxon>
        <taxon>Streptophyta</taxon>
        <taxon>Embryophyta</taxon>
        <taxon>Tracheophyta</taxon>
        <taxon>Spermatophyta</taxon>
        <taxon>Magnoliopsida</taxon>
        <taxon>eudicotyledons</taxon>
        <taxon>Gunneridae</taxon>
        <taxon>Pentapetalae</taxon>
        <taxon>asterids</taxon>
        <taxon>lamiids</taxon>
        <taxon>Solanales</taxon>
        <taxon>Convolvulaceae</taxon>
        <taxon>Cuscuteae</taxon>
        <taxon>Cuscuta</taxon>
        <taxon>Cuscuta subgen. Cuscuta</taxon>
    </lineage>
</organism>
<keyword evidence="2" id="KW-1185">Reference proteome</keyword>
<protein>
    <submittedName>
        <fullName evidence="1">Uncharacterized protein</fullName>
    </submittedName>
</protein>
<evidence type="ECO:0000313" key="1">
    <source>
        <dbReference type="EMBL" id="CAH9138401.1"/>
    </source>
</evidence>
<dbReference type="AlphaFoldDB" id="A0AAV0FSN7"/>
<dbReference type="Proteomes" id="UP001152523">
    <property type="component" value="Unassembled WGS sequence"/>
</dbReference>
<comment type="caution">
    <text evidence="1">The sequence shown here is derived from an EMBL/GenBank/DDBJ whole genome shotgun (WGS) entry which is preliminary data.</text>
</comment>
<sequence>MKYPSAFIHGLHRKARNQRCRVIMENSSIGGSAQASLQYGNYEWDIGLLGEYIIEENSVLRDEYGGFEDFTLTDNALATWHNTLEVPRVSRRSYEHKQTSK</sequence>
<evidence type="ECO:0000313" key="2">
    <source>
        <dbReference type="Proteomes" id="UP001152523"/>
    </source>
</evidence>
<name>A0AAV0FSN7_9ASTE</name>
<reference evidence="1" key="1">
    <citation type="submission" date="2022-07" db="EMBL/GenBank/DDBJ databases">
        <authorList>
            <person name="Macas J."/>
            <person name="Novak P."/>
            <person name="Neumann P."/>
        </authorList>
    </citation>
    <scope>NUCLEOTIDE SEQUENCE</scope>
</reference>
<dbReference type="EMBL" id="CAMAPF010001009">
    <property type="protein sequence ID" value="CAH9138401.1"/>
    <property type="molecule type" value="Genomic_DNA"/>
</dbReference>